<sequence length="225" mass="25062">MKFPPVIALVLWTVKNVLLILAAVYSLALLHLLIFEVAVPLVEQTITPNPHTDESFHQVEITSVGVSSLETPHDDATHLRFNLTARVTSRHPLHEMCVTYWEADVWYDGTPLGKAYFPKICVEKMSQVTATATTSTELVGLSMPKERLGGGAPVLQVEMTQATSLPSECDDPSTISGTIYHWLWCKATLGGQSYMSPQHDATPCRIYHLTPAETSDRRFLFPRKK</sequence>
<dbReference type="PANTHER" id="PTHR33994:SF25">
    <property type="entry name" value="OS02G0619200 PROTEIN"/>
    <property type="match status" value="1"/>
</dbReference>
<proteinExistence type="predicted"/>
<dbReference type="PANTHER" id="PTHR33994">
    <property type="entry name" value="OS04G0515000 PROTEIN"/>
    <property type="match status" value="1"/>
</dbReference>
<evidence type="ECO:0000313" key="2">
    <source>
        <dbReference type="EnsemblPlants" id="HORVU.MOREX.r3.3HG0242550.1.CDS1"/>
    </source>
</evidence>
<reference evidence="2" key="3">
    <citation type="submission" date="2022-01" db="UniProtKB">
        <authorList>
            <consortium name="EnsemblPlants"/>
        </authorList>
    </citation>
    <scope>IDENTIFICATION</scope>
    <source>
        <strain evidence="2">subsp. vulgare</strain>
    </source>
</reference>
<keyword evidence="1" id="KW-1133">Transmembrane helix</keyword>
<name>A0A8I6WXR0_HORVV</name>
<keyword evidence="3" id="KW-1185">Reference proteome</keyword>
<keyword evidence="1" id="KW-0812">Transmembrane</keyword>
<organism evidence="2 3">
    <name type="scientific">Hordeum vulgare subsp. vulgare</name>
    <name type="common">Domesticated barley</name>
    <dbReference type="NCBI Taxonomy" id="112509"/>
    <lineage>
        <taxon>Eukaryota</taxon>
        <taxon>Viridiplantae</taxon>
        <taxon>Streptophyta</taxon>
        <taxon>Embryophyta</taxon>
        <taxon>Tracheophyta</taxon>
        <taxon>Spermatophyta</taxon>
        <taxon>Magnoliopsida</taxon>
        <taxon>Liliopsida</taxon>
        <taxon>Poales</taxon>
        <taxon>Poaceae</taxon>
        <taxon>BOP clade</taxon>
        <taxon>Pooideae</taxon>
        <taxon>Triticodae</taxon>
        <taxon>Triticeae</taxon>
        <taxon>Hordeinae</taxon>
        <taxon>Hordeum</taxon>
    </lineage>
</organism>
<evidence type="ECO:0000313" key="3">
    <source>
        <dbReference type="Proteomes" id="UP000011116"/>
    </source>
</evidence>
<accession>A0A8I6WXR0</accession>
<dbReference type="AlphaFoldDB" id="A0A8I6WXR0"/>
<dbReference type="Proteomes" id="UP000011116">
    <property type="component" value="Chromosome 3H"/>
</dbReference>
<feature type="transmembrane region" description="Helical" evidence="1">
    <location>
        <begin position="6"/>
        <end position="34"/>
    </location>
</feature>
<dbReference type="EnsemblPlants" id="HORVU.MOREX.r3.3HG0242550.1">
    <property type="protein sequence ID" value="HORVU.MOREX.r3.3HG0242550.1.CDS1"/>
    <property type="gene ID" value="HORVU.MOREX.r3.3HG0242550"/>
</dbReference>
<dbReference type="Gramene" id="HORVU.MOREX.r3.3HG0242550.1">
    <property type="protein sequence ID" value="HORVU.MOREX.r3.3HG0242550.1.CDS1"/>
    <property type="gene ID" value="HORVU.MOREX.r3.3HG0242550"/>
</dbReference>
<reference evidence="3" key="1">
    <citation type="journal article" date="2012" name="Nature">
        <title>A physical, genetic and functional sequence assembly of the barley genome.</title>
        <authorList>
            <consortium name="The International Barley Genome Sequencing Consortium"/>
            <person name="Mayer K.F."/>
            <person name="Waugh R."/>
            <person name="Brown J.W."/>
            <person name="Schulman A."/>
            <person name="Langridge P."/>
            <person name="Platzer M."/>
            <person name="Fincher G.B."/>
            <person name="Muehlbauer G.J."/>
            <person name="Sato K."/>
            <person name="Close T.J."/>
            <person name="Wise R.P."/>
            <person name="Stein N."/>
        </authorList>
    </citation>
    <scope>NUCLEOTIDE SEQUENCE [LARGE SCALE GENOMIC DNA]</scope>
    <source>
        <strain evidence="3">cv. Morex</strain>
    </source>
</reference>
<protein>
    <submittedName>
        <fullName evidence="2">Uncharacterized protein</fullName>
    </submittedName>
</protein>
<reference evidence="2" key="2">
    <citation type="submission" date="2020-10" db="EMBL/GenBank/DDBJ databases">
        <authorList>
            <person name="Scholz U."/>
            <person name="Mascher M."/>
            <person name="Fiebig A."/>
        </authorList>
    </citation>
    <scope>NUCLEOTIDE SEQUENCE [LARGE SCALE GENOMIC DNA]</scope>
    <source>
        <strain evidence="2">cv. Morex</strain>
    </source>
</reference>
<keyword evidence="1" id="KW-0472">Membrane</keyword>
<evidence type="ECO:0000256" key="1">
    <source>
        <dbReference type="SAM" id="Phobius"/>
    </source>
</evidence>